<dbReference type="Proteomes" id="UP000515211">
    <property type="component" value="Chromosome 7"/>
</dbReference>
<organism evidence="1 2">
    <name type="scientific">Arachis duranensis</name>
    <name type="common">Wild peanut</name>
    <dbReference type="NCBI Taxonomy" id="130453"/>
    <lineage>
        <taxon>Eukaryota</taxon>
        <taxon>Viridiplantae</taxon>
        <taxon>Streptophyta</taxon>
        <taxon>Embryophyta</taxon>
        <taxon>Tracheophyta</taxon>
        <taxon>Spermatophyta</taxon>
        <taxon>Magnoliopsida</taxon>
        <taxon>eudicotyledons</taxon>
        <taxon>Gunneridae</taxon>
        <taxon>Pentapetalae</taxon>
        <taxon>rosids</taxon>
        <taxon>fabids</taxon>
        <taxon>Fabales</taxon>
        <taxon>Fabaceae</taxon>
        <taxon>Papilionoideae</taxon>
        <taxon>50 kb inversion clade</taxon>
        <taxon>dalbergioids sensu lato</taxon>
        <taxon>Dalbergieae</taxon>
        <taxon>Pterocarpus clade</taxon>
        <taxon>Arachis</taxon>
    </lineage>
</organism>
<sequence>MIKEILNLKLIKPPPKAGTYQDTKNVDKTKLYAFNQKHGHTTDECVVPKDLLERLARQGHMDKYIDKDKAHTAQPNQPQGVINCISGGFTEGGASSSAHKYTYQTMLAVGSTINNHQTLPTFPKMTFQLSDFNSTELNLDNPVVIFIQMGDLIVQKVLLDPGSSADVLFYSTFQKMKLSDNILQLSTRDLVGFLGERVPVLGSVWLQTTLGESPLTKTLDVQCLVVDCFSPYNFILGRSVLNKFCAIISTIHLCVKFDV</sequence>
<accession>A0A6P4BWQ0</accession>
<reference evidence="2" key="2">
    <citation type="submission" date="2025-08" db="UniProtKB">
        <authorList>
            <consortium name="RefSeq"/>
        </authorList>
    </citation>
    <scope>IDENTIFICATION</scope>
    <source>
        <tissue evidence="2">Whole plant</tissue>
    </source>
</reference>
<gene>
    <name evidence="2" type="primary">LOC107458670</name>
</gene>
<evidence type="ECO:0000313" key="2">
    <source>
        <dbReference type="RefSeq" id="XP_015932375.1"/>
    </source>
</evidence>
<keyword evidence="1" id="KW-1185">Reference proteome</keyword>
<protein>
    <submittedName>
        <fullName evidence="2">Uncharacterized protein LOC107458670</fullName>
    </submittedName>
</protein>
<dbReference type="RefSeq" id="XP_015932375.1">
    <property type="nucleotide sequence ID" value="XM_016076889.1"/>
</dbReference>
<dbReference type="KEGG" id="adu:107458670"/>
<dbReference type="GeneID" id="107458670"/>
<reference evidence="1" key="1">
    <citation type="journal article" date="2016" name="Nat. Genet.">
        <title>The genome sequences of Arachis duranensis and Arachis ipaensis, the diploid ancestors of cultivated peanut.</title>
        <authorList>
            <person name="Bertioli D.J."/>
            <person name="Cannon S.B."/>
            <person name="Froenicke L."/>
            <person name="Huang G."/>
            <person name="Farmer A.D."/>
            <person name="Cannon E.K."/>
            <person name="Liu X."/>
            <person name="Gao D."/>
            <person name="Clevenger J."/>
            <person name="Dash S."/>
            <person name="Ren L."/>
            <person name="Moretzsohn M.C."/>
            <person name="Shirasawa K."/>
            <person name="Huang W."/>
            <person name="Vidigal B."/>
            <person name="Abernathy B."/>
            <person name="Chu Y."/>
            <person name="Niederhuth C.E."/>
            <person name="Umale P."/>
            <person name="Araujo A.C."/>
            <person name="Kozik A."/>
            <person name="Kim K.D."/>
            <person name="Burow M.D."/>
            <person name="Varshney R.K."/>
            <person name="Wang X."/>
            <person name="Zhang X."/>
            <person name="Barkley N."/>
            <person name="Guimaraes P.M."/>
            <person name="Isobe S."/>
            <person name="Guo B."/>
            <person name="Liao B."/>
            <person name="Stalker H.T."/>
            <person name="Schmitz R.J."/>
            <person name="Scheffler B.E."/>
            <person name="Leal-Bertioli S.C."/>
            <person name="Xun X."/>
            <person name="Jackson S.A."/>
            <person name="Michelmore R."/>
            <person name="Ozias-Akins P."/>
        </authorList>
    </citation>
    <scope>NUCLEOTIDE SEQUENCE [LARGE SCALE GENOMIC DNA]</scope>
    <source>
        <strain evidence="1">cv. V14167</strain>
    </source>
</reference>
<dbReference type="InterPro" id="IPR021109">
    <property type="entry name" value="Peptidase_aspartic_dom_sf"/>
</dbReference>
<name>A0A6P4BWQ0_ARADU</name>
<evidence type="ECO:0000313" key="1">
    <source>
        <dbReference type="Proteomes" id="UP000515211"/>
    </source>
</evidence>
<dbReference type="PANTHER" id="PTHR33240">
    <property type="entry name" value="OS08G0508500 PROTEIN"/>
    <property type="match status" value="1"/>
</dbReference>
<dbReference type="Gene3D" id="2.40.70.10">
    <property type="entry name" value="Acid Proteases"/>
    <property type="match status" value="1"/>
</dbReference>
<dbReference type="CDD" id="cd00303">
    <property type="entry name" value="retropepsin_like"/>
    <property type="match status" value="1"/>
</dbReference>
<proteinExistence type="predicted"/>
<dbReference type="AlphaFoldDB" id="A0A6P4BWQ0"/>
<dbReference type="PANTHER" id="PTHR33240:SF15">
    <property type="entry name" value="GAG-PRO-LIKE PROTEIN"/>
    <property type="match status" value="1"/>
</dbReference>